<accession>A0A7I4YWP2</accession>
<dbReference type="OrthoDB" id="5837322at2759"/>
<organism evidence="3 4">
    <name type="scientific">Haemonchus contortus</name>
    <name type="common">Barber pole worm</name>
    <dbReference type="NCBI Taxonomy" id="6289"/>
    <lineage>
        <taxon>Eukaryota</taxon>
        <taxon>Metazoa</taxon>
        <taxon>Ecdysozoa</taxon>
        <taxon>Nematoda</taxon>
        <taxon>Chromadorea</taxon>
        <taxon>Rhabditida</taxon>
        <taxon>Rhabditina</taxon>
        <taxon>Rhabditomorpha</taxon>
        <taxon>Strongyloidea</taxon>
        <taxon>Trichostrongylidae</taxon>
        <taxon>Haemonchus</taxon>
    </lineage>
</organism>
<dbReference type="Proteomes" id="UP000025227">
    <property type="component" value="Unplaced"/>
</dbReference>
<evidence type="ECO:0000256" key="2">
    <source>
        <dbReference type="SAM" id="Phobius"/>
    </source>
</evidence>
<name>A0A7I4YWP2_HAECO</name>
<reference evidence="4" key="1">
    <citation type="submission" date="2020-12" db="UniProtKB">
        <authorList>
            <consortium name="WormBaseParasite"/>
        </authorList>
    </citation>
    <scope>IDENTIFICATION</scope>
    <source>
        <strain evidence="4">MHco3</strain>
    </source>
</reference>
<dbReference type="AlphaFoldDB" id="A0A7I4YWP2"/>
<protein>
    <submittedName>
        <fullName evidence="4">ORF3</fullName>
    </submittedName>
</protein>
<evidence type="ECO:0000313" key="3">
    <source>
        <dbReference type="Proteomes" id="UP000025227"/>
    </source>
</evidence>
<keyword evidence="2" id="KW-1133">Transmembrane helix</keyword>
<proteinExistence type="predicted"/>
<evidence type="ECO:0000313" key="4">
    <source>
        <dbReference type="WBParaSite" id="HCON_00157340-00001"/>
    </source>
</evidence>
<keyword evidence="3" id="KW-1185">Reference proteome</keyword>
<sequence>MSMAYFGTDGYLQMNANVATLATSLCICIFVIGCGFRYFLRYCCKLRSKRPLPNYTTQYYITNSGPRLGSRFYFDERNQIRSMVITASIQPTTEQYPQIVGFVLEPSVLDPEHSTESPNPPRYEDALKPVSAPPRYEVESNASSSPPRSVELPPSGRTTARIESSVDEISSLDGEVEDMRSPRLTRGQQKMLACSSKARN</sequence>
<evidence type="ECO:0000256" key="1">
    <source>
        <dbReference type="SAM" id="MobiDB-lite"/>
    </source>
</evidence>
<feature type="region of interest" description="Disordered" evidence="1">
    <location>
        <begin position="135"/>
        <end position="200"/>
    </location>
</feature>
<dbReference type="WBParaSite" id="HCON_00157340-00001">
    <property type="protein sequence ID" value="HCON_00157340-00001"/>
    <property type="gene ID" value="HCON_00157340"/>
</dbReference>
<feature type="transmembrane region" description="Helical" evidence="2">
    <location>
        <begin position="20"/>
        <end position="40"/>
    </location>
</feature>
<keyword evidence="2" id="KW-0812">Transmembrane</keyword>
<keyword evidence="2" id="KW-0472">Membrane</keyword>